<organism evidence="5 6">
    <name type="scientific">Tsuneonella litorea</name>
    <dbReference type="NCBI Taxonomy" id="2976475"/>
    <lineage>
        <taxon>Bacteria</taxon>
        <taxon>Pseudomonadati</taxon>
        <taxon>Pseudomonadota</taxon>
        <taxon>Alphaproteobacteria</taxon>
        <taxon>Sphingomonadales</taxon>
        <taxon>Erythrobacteraceae</taxon>
        <taxon>Tsuneonella</taxon>
    </lineage>
</organism>
<keyword evidence="3" id="KW-0560">Oxidoreductase</keyword>
<keyword evidence="1" id="KW-0285">Flavoprotein</keyword>
<feature type="domain" description="Acyl-CoA dehydrogenase/oxidase C-terminal" evidence="4">
    <location>
        <begin position="92"/>
        <end position="209"/>
    </location>
</feature>
<dbReference type="RefSeq" id="WP_259961672.1">
    <property type="nucleotide sequence ID" value="NZ_JAOAMV010000003.1"/>
</dbReference>
<dbReference type="Proteomes" id="UP001142648">
    <property type="component" value="Unassembled WGS sequence"/>
</dbReference>
<comment type="caution">
    <text evidence="5">The sequence shown here is derived from an EMBL/GenBank/DDBJ whole genome shotgun (WGS) entry which is preliminary data.</text>
</comment>
<keyword evidence="2" id="KW-0274">FAD</keyword>
<dbReference type="InterPro" id="IPR036250">
    <property type="entry name" value="AcylCo_DH-like_C"/>
</dbReference>
<dbReference type="GO" id="GO:0003995">
    <property type="term" value="F:acyl-CoA dehydrogenase activity"/>
    <property type="evidence" value="ECO:0007669"/>
    <property type="project" value="TreeGrafter"/>
</dbReference>
<evidence type="ECO:0000313" key="5">
    <source>
        <dbReference type="EMBL" id="MCT2558801.1"/>
    </source>
</evidence>
<evidence type="ECO:0000256" key="1">
    <source>
        <dbReference type="ARBA" id="ARBA00022630"/>
    </source>
</evidence>
<evidence type="ECO:0000259" key="4">
    <source>
        <dbReference type="Pfam" id="PF00441"/>
    </source>
</evidence>
<evidence type="ECO:0000313" key="6">
    <source>
        <dbReference type="Proteomes" id="UP001142648"/>
    </source>
</evidence>
<dbReference type="EMBL" id="JAOAMV010000003">
    <property type="protein sequence ID" value="MCT2558801.1"/>
    <property type="molecule type" value="Genomic_DNA"/>
</dbReference>
<dbReference type="InterPro" id="IPR009075">
    <property type="entry name" value="AcylCo_DH/oxidase_C"/>
</dbReference>
<protein>
    <submittedName>
        <fullName evidence="5">Acyl-CoA dehydrogenase family protein</fullName>
    </submittedName>
</protein>
<dbReference type="PANTHER" id="PTHR43884">
    <property type="entry name" value="ACYL-COA DEHYDROGENASE"/>
    <property type="match status" value="1"/>
</dbReference>
<dbReference type="Pfam" id="PF00441">
    <property type="entry name" value="Acyl-CoA_dh_1"/>
    <property type="match status" value="1"/>
</dbReference>
<dbReference type="PANTHER" id="PTHR43884:SF20">
    <property type="entry name" value="ACYL-COA DEHYDROGENASE FADE28"/>
    <property type="match status" value="1"/>
</dbReference>
<gene>
    <name evidence="5" type="ORF">N0B51_07390</name>
</gene>
<dbReference type="AlphaFoldDB" id="A0A9X2W0Z6"/>
<sequence>MSAFLSPFEAMLDKLFLPARVRAIDAGGDWSPERVEIEQSGFLDALAPDMALPFAEVAALWRAIGRRAAPLAIGKAMIGRSGRDPDTAQPVLLAAAISGAADRVLDMTTAYAGERSQFGKPIGRQQAVQQQLALMAEEVVAIRMAVQLAADCDWPTAERAALAKAVAAMHAPHVASTAHAVHGAIGISAEHDLQLYTRRLHAWRLEEGGETAWSIALGRALLASDENALDWIRNVLF</sequence>
<reference evidence="5" key="1">
    <citation type="submission" date="2022-09" db="EMBL/GenBank/DDBJ databases">
        <title>The genome sequence of Tsuneonella sp. YG55.</title>
        <authorList>
            <person name="Liu Y."/>
        </authorList>
    </citation>
    <scope>NUCLEOTIDE SEQUENCE</scope>
    <source>
        <strain evidence="5">YG55</strain>
    </source>
</reference>
<accession>A0A9X2W0Z6</accession>
<name>A0A9X2W0Z6_9SPHN</name>
<dbReference type="Gene3D" id="1.20.140.10">
    <property type="entry name" value="Butyryl-CoA Dehydrogenase, subunit A, domain 3"/>
    <property type="match status" value="1"/>
</dbReference>
<dbReference type="SUPFAM" id="SSF47203">
    <property type="entry name" value="Acyl-CoA dehydrogenase C-terminal domain-like"/>
    <property type="match status" value="1"/>
</dbReference>
<evidence type="ECO:0000256" key="2">
    <source>
        <dbReference type="ARBA" id="ARBA00022827"/>
    </source>
</evidence>
<keyword evidence="6" id="KW-1185">Reference proteome</keyword>
<proteinExistence type="predicted"/>
<evidence type="ECO:0000256" key="3">
    <source>
        <dbReference type="ARBA" id="ARBA00023002"/>
    </source>
</evidence>